<organism evidence="1 2">
    <name type="scientific">Holotrichia oblita</name>
    <name type="common">Chafer beetle</name>
    <dbReference type="NCBI Taxonomy" id="644536"/>
    <lineage>
        <taxon>Eukaryota</taxon>
        <taxon>Metazoa</taxon>
        <taxon>Ecdysozoa</taxon>
        <taxon>Arthropoda</taxon>
        <taxon>Hexapoda</taxon>
        <taxon>Insecta</taxon>
        <taxon>Pterygota</taxon>
        <taxon>Neoptera</taxon>
        <taxon>Endopterygota</taxon>
        <taxon>Coleoptera</taxon>
        <taxon>Polyphaga</taxon>
        <taxon>Scarabaeiformia</taxon>
        <taxon>Scarabaeidae</taxon>
        <taxon>Melolonthinae</taxon>
        <taxon>Holotrichia</taxon>
    </lineage>
</organism>
<dbReference type="Proteomes" id="UP001056778">
    <property type="component" value="Chromosome 1"/>
</dbReference>
<dbReference type="EMBL" id="CM043015">
    <property type="protein sequence ID" value="KAI4470406.1"/>
    <property type="molecule type" value="Genomic_DNA"/>
</dbReference>
<reference evidence="1" key="1">
    <citation type="submission" date="2022-04" db="EMBL/GenBank/DDBJ databases">
        <title>Chromosome-scale genome assembly of Holotrichia oblita Faldermann.</title>
        <authorList>
            <person name="Rongchong L."/>
        </authorList>
    </citation>
    <scope>NUCLEOTIDE SEQUENCE</scope>
    <source>
        <strain evidence="1">81SQS9</strain>
    </source>
</reference>
<name>A0ACB9TU74_HOLOL</name>
<evidence type="ECO:0000313" key="1">
    <source>
        <dbReference type="EMBL" id="KAI4470406.1"/>
    </source>
</evidence>
<proteinExistence type="predicted"/>
<sequence>MKKQFFRVKQLADQTFLRADKTEELNYEELQVAERKIEYLRNVLNAICKKIPNDISTPENKEKKLKKYPEYQLATIFEQYNKRNSEIQELNGKSEESCELLRDVLTECACAEHALADEQYQHELKVELLVGKPLCEVLDKELPNISKLRRSLAKYVLDKDSAKNRYNSAAKHGSQKESIKSEMEDADTKVEQNRDALAAEMFSLLRRESELSQYVLQILKLQRAHHESSLKSLERIIPDLERKIGDSPIKPVFGTSLEEHLRVTHRRIAYPIEICIRALQELGMSEEGLFRVAGSVTRVKRLKLSIDSGCFSFLLPEYRDVHVIAATLKMYLRELPEPLLTSMLYNEWISAMKYPEEQKLSVIQSILDKLPQANRDNLTYLIQFLSQLSKHPETKMNPSNIAIVMAPNLLWQDREMLDSMSNCAIINMVIEFLINNVDKLFTADVSGYLKLSSADLLPAEEDEFPRPYIPHVRPSDNMPETASPKTLARKKKPVAPGPPPKIGQDFLERERNTSPSFHYRKDQDIVETSSLSQSITSSKLSLESIECSSLPLQQTAHGQSGKIVQDLEAPEMERQDILEHKSFYPSGSQTLTRSNKNKESSNIQQVKAIDDDLVAKIVKRKSFEDPPTPVAKEPQMNIDETKTVDHKYVTSQSNVNIQLTTARPVQQLTAQLTNANPPTITNQLQGKPVAAPRPSLTDNADRESFKQDNPMSRSLNSVLSDTDQVQIRKPLNDDRPNKPAVPVRPASLRTPLRIDGTDTACQKTQCSVYSTPHKQQPSIVHIQNRDKLQGHDTQMAEKEKFLGHQVRPVENKFNDINFNCDSLRTRTPSISGTIKPDLPHKPPHMKSNEVLNTEPNEKYNGNSTKPSHIRTRSDGNIVDPANPLGTPPSPKNLNKPTQPPPPPPVQTTKVKSEGDSTDL</sequence>
<keyword evidence="2" id="KW-1185">Reference proteome</keyword>
<accession>A0ACB9TU74</accession>
<protein>
    <submittedName>
        <fullName evidence="1">3bp-1 related rhogap</fullName>
    </submittedName>
</protein>
<evidence type="ECO:0000313" key="2">
    <source>
        <dbReference type="Proteomes" id="UP001056778"/>
    </source>
</evidence>
<comment type="caution">
    <text evidence="1">The sequence shown here is derived from an EMBL/GenBank/DDBJ whole genome shotgun (WGS) entry which is preliminary data.</text>
</comment>
<gene>
    <name evidence="1" type="ORF">MML48_1g01345</name>
</gene>